<name>A0A3B0YS42_9ZZZZ</name>
<organism evidence="1">
    <name type="scientific">hydrothermal vent metagenome</name>
    <dbReference type="NCBI Taxonomy" id="652676"/>
    <lineage>
        <taxon>unclassified sequences</taxon>
        <taxon>metagenomes</taxon>
        <taxon>ecological metagenomes</taxon>
    </lineage>
</organism>
<sequence length="55" mass="6183">MGDTVWGSHWPLLARLKTMPKGLASKDCKRVSPVYIHSTGSNVAQLSQYKKYLSF</sequence>
<evidence type="ECO:0000313" key="1">
    <source>
        <dbReference type="EMBL" id="VAW79530.1"/>
    </source>
</evidence>
<proteinExistence type="predicted"/>
<reference evidence="1" key="1">
    <citation type="submission" date="2018-06" db="EMBL/GenBank/DDBJ databases">
        <authorList>
            <person name="Zhirakovskaya E."/>
        </authorList>
    </citation>
    <scope>NUCLEOTIDE SEQUENCE</scope>
</reference>
<gene>
    <name evidence="1" type="ORF">MNBD_GAMMA12-1215</name>
</gene>
<accession>A0A3B0YS42</accession>
<dbReference type="AlphaFoldDB" id="A0A3B0YS42"/>
<dbReference type="EMBL" id="UOFL01000174">
    <property type="protein sequence ID" value="VAW79530.1"/>
    <property type="molecule type" value="Genomic_DNA"/>
</dbReference>
<protein>
    <submittedName>
        <fullName evidence="1">Uncharacterized protein</fullName>
    </submittedName>
</protein>